<evidence type="ECO:0008006" key="3">
    <source>
        <dbReference type="Google" id="ProtNLM"/>
    </source>
</evidence>
<evidence type="ECO:0000313" key="1">
    <source>
        <dbReference type="EMBL" id="WYY06200.1"/>
    </source>
</evidence>
<proteinExistence type="predicted"/>
<name>A0ABZ2TXK4_9ACTN</name>
<dbReference type="Proteomes" id="UP001479933">
    <property type="component" value="Chromosome"/>
</dbReference>
<reference evidence="1 2" key="1">
    <citation type="journal article" date="2023" name="Virus Evol.">
        <title>Computational host range prediction-The good, the bad, and the ugly.</title>
        <authorList>
            <person name="Howell A.A."/>
            <person name="Versoza C.J."/>
            <person name="Pfeifer S.P."/>
        </authorList>
    </citation>
    <scope>NUCLEOTIDE SEQUENCE [LARGE SCALE GENOMIC DNA]</scope>
    <source>
        <strain evidence="1 2">1610/1b</strain>
    </source>
</reference>
<accession>A0ABZ2TXK4</accession>
<sequence length="129" mass="13913">MPTSNDFGPDDFDRFAREAGEGLRKLLRQALENPRATATWADIATSAARVKRPDPAPEPIREPAVVDAEPGVWAIVRDDGEPRVERVFSSELDALRANQGNTDPARSVRFLEFGARIGQGGIDAGGQGS</sequence>
<dbReference type="RefSeq" id="WP_066162019.1">
    <property type="nucleotide sequence ID" value="NZ_CP136137.1"/>
</dbReference>
<dbReference type="EMBL" id="CP136137">
    <property type="protein sequence ID" value="WYY06200.1"/>
    <property type="molecule type" value="Genomic_DNA"/>
</dbReference>
<keyword evidence="2" id="KW-1185">Reference proteome</keyword>
<evidence type="ECO:0000313" key="2">
    <source>
        <dbReference type="Proteomes" id="UP001479933"/>
    </source>
</evidence>
<protein>
    <recommendedName>
        <fullName evidence="3">Bacteriophage protein</fullName>
    </recommendedName>
</protein>
<organism evidence="1 2">
    <name type="scientific">Gordonia hydrophobica</name>
    <dbReference type="NCBI Taxonomy" id="40516"/>
    <lineage>
        <taxon>Bacteria</taxon>
        <taxon>Bacillati</taxon>
        <taxon>Actinomycetota</taxon>
        <taxon>Actinomycetes</taxon>
        <taxon>Mycobacteriales</taxon>
        <taxon>Gordoniaceae</taxon>
        <taxon>Gordonia</taxon>
    </lineage>
</organism>
<gene>
    <name evidence="1" type="ORF">RVF87_14090</name>
</gene>